<dbReference type="RefSeq" id="WP_072302145.1">
    <property type="nucleotide sequence ID" value="NZ_FPIY01000001.1"/>
</dbReference>
<dbReference type="InterPro" id="IPR011006">
    <property type="entry name" value="CheY-like_superfamily"/>
</dbReference>
<evidence type="ECO:0000259" key="3">
    <source>
        <dbReference type="PROSITE" id="PS50930"/>
    </source>
</evidence>
<dbReference type="InterPro" id="IPR007492">
    <property type="entry name" value="LytTR_DNA-bd_dom"/>
</dbReference>
<dbReference type="Gene3D" id="3.40.50.2300">
    <property type="match status" value="1"/>
</dbReference>
<dbReference type="InterPro" id="IPR001789">
    <property type="entry name" value="Sig_transdc_resp-reg_receiver"/>
</dbReference>
<dbReference type="PROSITE" id="PS50930">
    <property type="entry name" value="HTH_LYTTR"/>
    <property type="match status" value="1"/>
</dbReference>
<accession>A0A1K1MAQ8</accession>
<dbReference type="OrthoDB" id="2168082at2"/>
<dbReference type="EMBL" id="FPIY01000001">
    <property type="protein sequence ID" value="SFW20220.1"/>
    <property type="molecule type" value="Genomic_DNA"/>
</dbReference>
<dbReference type="AlphaFoldDB" id="A0A1K1MAQ8"/>
<dbReference type="Pfam" id="PF04397">
    <property type="entry name" value="LytTR"/>
    <property type="match status" value="1"/>
</dbReference>
<evidence type="ECO:0000259" key="2">
    <source>
        <dbReference type="PROSITE" id="PS50110"/>
    </source>
</evidence>
<dbReference type="GO" id="GO:0003677">
    <property type="term" value="F:DNA binding"/>
    <property type="evidence" value="ECO:0007669"/>
    <property type="project" value="InterPro"/>
</dbReference>
<dbReference type="Pfam" id="PF00072">
    <property type="entry name" value="Response_reg"/>
    <property type="match status" value="1"/>
</dbReference>
<dbReference type="STRING" id="76595.SAMN05660313_00471"/>
<dbReference type="GO" id="GO:0000156">
    <property type="term" value="F:phosphorelay response regulator activity"/>
    <property type="evidence" value="ECO:0007669"/>
    <property type="project" value="InterPro"/>
</dbReference>
<keyword evidence="1" id="KW-0597">Phosphoprotein</keyword>
<dbReference type="SUPFAM" id="SSF52172">
    <property type="entry name" value="CheY-like"/>
    <property type="match status" value="1"/>
</dbReference>
<sequence length="226" mass="25935">MYKCIVIDDEELARALLTSYIDKLDFLEQIGSFENPLEAISLVKSETVDVIFLDIQMPNLKGTDFAKIVPASTKIIFTTAYSDYALEGYELNALDYLLKPITFERFLKAVDKLKTKTVIENKEVTDTTITIKSGYDLHKLQLQDITHIESDSEYVIFYTNSKKIMSHQTLKSLEKTLDATMFMRVHRSFIVNKTKVTSLKGRDLLLSNLSIPVSDSYYDKVKQELF</sequence>
<protein>
    <submittedName>
        <fullName evidence="4">Two component transcriptional regulator, LytTR family</fullName>
    </submittedName>
</protein>
<keyword evidence="5" id="KW-1185">Reference proteome</keyword>
<evidence type="ECO:0000313" key="5">
    <source>
        <dbReference type="Proteomes" id="UP000183257"/>
    </source>
</evidence>
<dbReference type="SMART" id="SM00850">
    <property type="entry name" value="LytTR"/>
    <property type="match status" value="1"/>
</dbReference>
<name>A0A1K1MAQ8_9FLAO</name>
<dbReference type="Gene3D" id="2.40.50.1020">
    <property type="entry name" value="LytTr DNA-binding domain"/>
    <property type="match status" value="1"/>
</dbReference>
<organism evidence="4 5">
    <name type="scientific">Cellulophaga fucicola</name>
    <dbReference type="NCBI Taxonomy" id="76595"/>
    <lineage>
        <taxon>Bacteria</taxon>
        <taxon>Pseudomonadati</taxon>
        <taxon>Bacteroidota</taxon>
        <taxon>Flavobacteriia</taxon>
        <taxon>Flavobacteriales</taxon>
        <taxon>Flavobacteriaceae</taxon>
        <taxon>Cellulophaga</taxon>
    </lineage>
</organism>
<dbReference type="PROSITE" id="PS50110">
    <property type="entry name" value="RESPONSE_REGULATORY"/>
    <property type="match status" value="1"/>
</dbReference>
<proteinExistence type="predicted"/>
<dbReference type="SMART" id="SM00448">
    <property type="entry name" value="REC"/>
    <property type="match status" value="1"/>
</dbReference>
<dbReference type="PANTHER" id="PTHR37299">
    <property type="entry name" value="TRANSCRIPTIONAL REGULATOR-RELATED"/>
    <property type="match status" value="1"/>
</dbReference>
<feature type="modified residue" description="4-aspartylphosphate" evidence="1">
    <location>
        <position position="54"/>
    </location>
</feature>
<feature type="domain" description="HTH LytTR-type" evidence="3">
    <location>
        <begin position="129"/>
        <end position="226"/>
    </location>
</feature>
<evidence type="ECO:0000313" key="4">
    <source>
        <dbReference type="EMBL" id="SFW20220.1"/>
    </source>
</evidence>
<reference evidence="5" key="1">
    <citation type="submission" date="2016-11" db="EMBL/GenBank/DDBJ databases">
        <authorList>
            <person name="Varghese N."/>
            <person name="Submissions S."/>
        </authorList>
    </citation>
    <scope>NUCLEOTIDE SEQUENCE [LARGE SCALE GENOMIC DNA]</scope>
    <source>
        <strain evidence="5">DSM 24786</strain>
    </source>
</reference>
<dbReference type="PANTHER" id="PTHR37299:SF1">
    <property type="entry name" value="STAGE 0 SPORULATION PROTEIN A HOMOLOG"/>
    <property type="match status" value="1"/>
</dbReference>
<feature type="domain" description="Response regulatory" evidence="2">
    <location>
        <begin position="3"/>
        <end position="114"/>
    </location>
</feature>
<dbReference type="Proteomes" id="UP000183257">
    <property type="component" value="Unassembled WGS sequence"/>
</dbReference>
<gene>
    <name evidence="4" type="ORF">SAMN05660313_00471</name>
</gene>
<dbReference type="InterPro" id="IPR046947">
    <property type="entry name" value="LytR-like"/>
</dbReference>
<evidence type="ECO:0000256" key="1">
    <source>
        <dbReference type="PROSITE-ProRule" id="PRU00169"/>
    </source>
</evidence>